<dbReference type="Proteomes" id="UP001301012">
    <property type="component" value="Unassembled WGS sequence"/>
</dbReference>
<protein>
    <submittedName>
        <fullName evidence="1">Uncharacterized protein</fullName>
    </submittedName>
</protein>
<accession>A0ABT7E540</accession>
<evidence type="ECO:0000313" key="1">
    <source>
        <dbReference type="EMBL" id="MDK2562052.1"/>
    </source>
</evidence>
<sequence>MKKYEVLKEIYNPCAGKFAFDTSFPNEVESDNLEETLKSFLSIDFPEYKKEVFSDGTVIYILNLPLMERYSFSEI</sequence>
<evidence type="ECO:0000313" key="2">
    <source>
        <dbReference type="Proteomes" id="UP001301012"/>
    </source>
</evidence>
<dbReference type="RefSeq" id="WP_284131040.1">
    <property type="nucleotide sequence ID" value="NZ_JASKYM010000001.1"/>
</dbReference>
<reference evidence="1 2" key="1">
    <citation type="submission" date="2023-05" db="EMBL/GenBank/DDBJ databases">
        <title>Rombocin, a short stable natural nisin variant, displays selective antimicrobial activity against Listeria monocytogenes and employs dual mode of action to kill target bacterial strains.</title>
        <authorList>
            <person name="Wambui J."/>
            <person name="Stephan R."/>
            <person name="Kuipers O.P."/>
        </authorList>
    </citation>
    <scope>NUCLEOTIDE SEQUENCE [LARGE SCALE GENOMIC DNA]</scope>
    <source>
        <strain evidence="1 2">RC002</strain>
    </source>
</reference>
<comment type="caution">
    <text evidence="1">The sequence shown here is derived from an EMBL/GenBank/DDBJ whole genome shotgun (WGS) entry which is preliminary data.</text>
</comment>
<keyword evidence="2" id="KW-1185">Reference proteome</keyword>
<dbReference type="EMBL" id="JASKYM010000001">
    <property type="protein sequence ID" value="MDK2562052.1"/>
    <property type="molecule type" value="Genomic_DNA"/>
</dbReference>
<proteinExistence type="predicted"/>
<organism evidence="1 2">
    <name type="scientific">Romboutsia sedimentorum</name>
    <dbReference type="NCBI Taxonomy" id="1368474"/>
    <lineage>
        <taxon>Bacteria</taxon>
        <taxon>Bacillati</taxon>
        <taxon>Bacillota</taxon>
        <taxon>Clostridia</taxon>
        <taxon>Peptostreptococcales</taxon>
        <taxon>Peptostreptococcaceae</taxon>
        <taxon>Romboutsia</taxon>
    </lineage>
</organism>
<gene>
    <name evidence="1" type="ORF">QOZ84_00715</name>
</gene>
<name>A0ABT7E540_9FIRM</name>